<keyword evidence="8" id="KW-1133">Transmembrane helix</keyword>
<feature type="transmembrane region" description="Helical" evidence="8">
    <location>
        <begin position="384"/>
        <end position="407"/>
    </location>
</feature>
<dbReference type="AlphaFoldDB" id="A0A1H4AIC9"/>
<sequence length="539" mass="60936">MSSQELNQALWNAANVMRSTMSADEYKNYLLGLVFYKYLSDRQLYAVVDLLEDKHPESLEYAQKIYEDAVDGEDWEDLQAELTEKYGFAIEPKYTFTALYNEINEKTFATDHLRQAMRDVEQGGEPIRGEKPYEDLFEDFDIDSKSLGSTPAKRNAMLADVMKELAHIDFNQYGADALGDAYEYLIGEFAAGSGKKAGEFYTPSAVSELITRIVTSGKEGKPGFSIYDPCMGSGSLLLHTRNYMHEDCRHNVQYFGQELSHTTYNLARMNMVLHNVPFTYQHFRNGDTLGADWPTEEPTNYDATVMNPPYSQHWSAAAGFLTDPRFQSYEKLAPKTKADFAFLLHGFYHLKEDGTMGIILPHGVLFRGAAEGTIRKHLLENGSIYAVIGLPAGIFFNTGIPTCVIILKKNNTDRNVLFIDASNEFRKEKARNYMDPEHIDKIVSAYANREDIDKFAHLATFEEIKENDFNLNIPRYVDTSEPEPEVDLSAVSSEISSIDAEIKNGMNELLPLVKDIAVTVADDKSKKMLADVLKMLREV</sequence>
<comment type="catalytic activity">
    <reaction evidence="7">
        <text>a 2'-deoxyadenosine in DNA + S-adenosyl-L-methionine = an N(6)-methyl-2'-deoxyadenosine in DNA + S-adenosyl-L-homocysteine + H(+)</text>
        <dbReference type="Rhea" id="RHEA:15197"/>
        <dbReference type="Rhea" id="RHEA-COMP:12418"/>
        <dbReference type="Rhea" id="RHEA-COMP:12419"/>
        <dbReference type="ChEBI" id="CHEBI:15378"/>
        <dbReference type="ChEBI" id="CHEBI:57856"/>
        <dbReference type="ChEBI" id="CHEBI:59789"/>
        <dbReference type="ChEBI" id="CHEBI:90615"/>
        <dbReference type="ChEBI" id="CHEBI:90616"/>
        <dbReference type="EC" id="2.1.1.72"/>
    </reaction>
</comment>
<keyword evidence="8" id="KW-0472">Membrane</keyword>
<dbReference type="GO" id="GO:0008170">
    <property type="term" value="F:N-methyltransferase activity"/>
    <property type="evidence" value="ECO:0007669"/>
    <property type="project" value="InterPro"/>
</dbReference>
<evidence type="ECO:0000256" key="1">
    <source>
        <dbReference type="ARBA" id="ARBA00006594"/>
    </source>
</evidence>
<dbReference type="NCBIfam" id="TIGR00497">
    <property type="entry name" value="hsdM"/>
    <property type="match status" value="1"/>
</dbReference>
<evidence type="ECO:0000259" key="10">
    <source>
        <dbReference type="Pfam" id="PF12161"/>
    </source>
</evidence>
<dbReference type="EMBL" id="FNQG01000019">
    <property type="protein sequence ID" value="SEA35763.1"/>
    <property type="molecule type" value="Genomic_DNA"/>
</dbReference>
<dbReference type="InterPro" id="IPR029063">
    <property type="entry name" value="SAM-dependent_MTases_sf"/>
</dbReference>
<dbReference type="PANTHER" id="PTHR42933">
    <property type="entry name" value="SLR6095 PROTEIN"/>
    <property type="match status" value="1"/>
</dbReference>
<dbReference type="GO" id="GO:0009007">
    <property type="term" value="F:site-specific DNA-methyltransferase (adenine-specific) activity"/>
    <property type="evidence" value="ECO:0007669"/>
    <property type="project" value="UniProtKB-EC"/>
</dbReference>
<dbReference type="Pfam" id="PF12161">
    <property type="entry name" value="HsdM_N"/>
    <property type="match status" value="1"/>
</dbReference>
<keyword evidence="6" id="KW-0680">Restriction system</keyword>
<accession>A0A1H4AIC9</accession>
<comment type="similarity">
    <text evidence="1">Belongs to the N(4)/N(6)-methyltransferase family.</text>
</comment>
<dbReference type="PRINTS" id="PR00507">
    <property type="entry name" value="N12N6MTFRASE"/>
</dbReference>
<dbReference type="Proteomes" id="UP000183469">
    <property type="component" value="Unassembled WGS sequence"/>
</dbReference>
<evidence type="ECO:0000256" key="4">
    <source>
        <dbReference type="ARBA" id="ARBA00022679"/>
    </source>
</evidence>
<protein>
    <recommendedName>
        <fullName evidence="2">site-specific DNA-methyltransferase (adenine-specific)</fullName>
        <ecNumber evidence="2">2.1.1.72</ecNumber>
    </recommendedName>
</protein>
<keyword evidence="4" id="KW-0808">Transferase</keyword>
<proteinExistence type="inferred from homology"/>
<dbReference type="Gene3D" id="3.40.50.150">
    <property type="entry name" value="Vaccinia Virus protein VP39"/>
    <property type="match status" value="1"/>
</dbReference>
<dbReference type="RefSeq" id="WP_074673509.1">
    <property type="nucleotide sequence ID" value="NZ_FNQG01000019.1"/>
</dbReference>
<evidence type="ECO:0000256" key="5">
    <source>
        <dbReference type="ARBA" id="ARBA00022691"/>
    </source>
</evidence>
<organism evidence="11 12">
    <name type="scientific">Selenomonas ruminantium</name>
    <dbReference type="NCBI Taxonomy" id="971"/>
    <lineage>
        <taxon>Bacteria</taxon>
        <taxon>Bacillati</taxon>
        <taxon>Bacillota</taxon>
        <taxon>Negativicutes</taxon>
        <taxon>Selenomonadales</taxon>
        <taxon>Selenomonadaceae</taxon>
        <taxon>Selenomonas</taxon>
    </lineage>
</organism>
<keyword evidence="5" id="KW-0949">S-adenosyl-L-methionine</keyword>
<dbReference type="GO" id="GO:0032259">
    <property type="term" value="P:methylation"/>
    <property type="evidence" value="ECO:0007669"/>
    <property type="project" value="UniProtKB-KW"/>
</dbReference>
<dbReference type="GO" id="GO:0003677">
    <property type="term" value="F:DNA binding"/>
    <property type="evidence" value="ECO:0007669"/>
    <property type="project" value="InterPro"/>
</dbReference>
<dbReference type="InterPro" id="IPR038333">
    <property type="entry name" value="T1MK-like_N_sf"/>
</dbReference>
<evidence type="ECO:0000256" key="7">
    <source>
        <dbReference type="ARBA" id="ARBA00047942"/>
    </source>
</evidence>
<keyword evidence="8" id="KW-0812">Transmembrane</keyword>
<dbReference type="OrthoDB" id="9814572at2"/>
<keyword evidence="3" id="KW-0489">Methyltransferase</keyword>
<evidence type="ECO:0000256" key="6">
    <source>
        <dbReference type="ARBA" id="ARBA00022747"/>
    </source>
</evidence>
<dbReference type="GO" id="GO:0009307">
    <property type="term" value="P:DNA restriction-modification system"/>
    <property type="evidence" value="ECO:0007669"/>
    <property type="project" value="UniProtKB-KW"/>
</dbReference>
<evidence type="ECO:0000256" key="3">
    <source>
        <dbReference type="ARBA" id="ARBA00022603"/>
    </source>
</evidence>
<dbReference type="Gene3D" id="1.20.1260.30">
    <property type="match status" value="1"/>
</dbReference>
<name>A0A1H4AIC9_SELRU</name>
<reference evidence="11 12" key="1">
    <citation type="submission" date="2016-10" db="EMBL/GenBank/DDBJ databases">
        <authorList>
            <person name="de Groot N.N."/>
        </authorList>
    </citation>
    <scope>NUCLEOTIDE SEQUENCE [LARGE SCALE GENOMIC DNA]</scope>
    <source>
        <strain evidence="11 12">DSM 2872</strain>
    </source>
</reference>
<evidence type="ECO:0000256" key="2">
    <source>
        <dbReference type="ARBA" id="ARBA00011900"/>
    </source>
</evidence>
<evidence type="ECO:0000259" key="9">
    <source>
        <dbReference type="Pfam" id="PF02384"/>
    </source>
</evidence>
<evidence type="ECO:0000256" key="8">
    <source>
        <dbReference type="SAM" id="Phobius"/>
    </source>
</evidence>
<dbReference type="InterPro" id="IPR003356">
    <property type="entry name" value="DNA_methylase_A-5"/>
</dbReference>
<dbReference type="PANTHER" id="PTHR42933:SF1">
    <property type="entry name" value="SITE-SPECIFIC DNA-METHYLTRANSFERASE (ADENINE-SPECIFIC)"/>
    <property type="match status" value="1"/>
</dbReference>
<dbReference type="InterPro" id="IPR004546">
    <property type="entry name" value="Restrct_endonuc_T1M"/>
</dbReference>
<dbReference type="InterPro" id="IPR051537">
    <property type="entry name" value="DNA_Adenine_Mtase"/>
</dbReference>
<evidence type="ECO:0000313" key="11">
    <source>
        <dbReference type="EMBL" id="SEA35763.1"/>
    </source>
</evidence>
<gene>
    <name evidence="11" type="ORF">SAMN05660648_02909</name>
</gene>
<dbReference type="InterPro" id="IPR022749">
    <property type="entry name" value="D12N6_MeTrfase_N"/>
</dbReference>
<dbReference type="EC" id="2.1.1.72" evidence="2"/>
<dbReference type="SUPFAM" id="SSF53335">
    <property type="entry name" value="S-adenosyl-L-methionine-dependent methyltransferases"/>
    <property type="match status" value="1"/>
</dbReference>
<feature type="domain" description="N6 adenine-specific DNA methyltransferase N-terminal" evidence="10">
    <location>
        <begin position="6"/>
        <end position="164"/>
    </location>
</feature>
<evidence type="ECO:0000313" key="12">
    <source>
        <dbReference type="Proteomes" id="UP000183469"/>
    </source>
</evidence>
<dbReference type="Pfam" id="PF02384">
    <property type="entry name" value="N6_Mtase"/>
    <property type="match status" value="1"/>
</dbReference>
<feature type="domain" description="DNA methylase adenine-specific" evidence="9">
    <location>
        <begin position="175"/>
        <end position="481"/>
    </location>
</feature>